<evidence type="ECO:0000313" key="3">
    <source>
        <dbReference type="Proteomes" id="UP000467841"/>
    </source>
</evidence>
<sequence>MFAEQLGSTMESQRARDEVEPDQVHLRSHLGRVPWIHRHEERYRSEPQEDSGRSGTPLAKNHPRSTTPDRPNRRAQSLHLEIDG</sequence>
<dbReference type="AlphaFoldDB" id="A0A6D2I8P8"/>
<gene>
    <name evidence="2" type="ORF">MERR_LOCUS12212</name>
</gene>
<dbReference type="EMBL" id="CACVBM020000954">
    <property type="protein sequence ID" value="CAA7024977.1"/>
    <property type="molecule type" value="Genomic_DNA"/>
</dbReference>
<comment type="caution">
    <text evidence="2">The sequence shown here is derived from an EMBL/GenBank/DDBJ whole genome shotgun (WGS) entry which is preliminary data.</text>
</comment>
<accession>A0A6D2I8P8</accession>
<feature type="compositionally biased region" description="Basic and acidic residues" evidence="1">
    <location>
        <begin position="37"/>
        <end position="52"/>
    </location>
</feature>
<evidence type="ECO:0000313" key="2">
    <source>
        <dbReference type="EMBL" id="CAA7024977.1"/>
    </source>
</evidence>
<feature type="region of interest" description="Disordered" evidence="1">
    <location>
        <begin position="1"/>
        <end position="84"/>
    </location>
</feature>
<name>A0A6D2I8P8_9BRAS</name>
<evidence type="ECO:0000256" key="1">
    <source>
        <dbReference type="SAM" id="MobiDB-lite"/>
    </source>
</evidence>
<proteinExistence type="predicted"/>
<reference evidence="2" key="1">
    <citation type="submission" date="2020-01" db="EMBL/GenBank/DDBJ databases">
        <authorList>
            <person name="Mishra B."/>
        </authorList>
    </citation>
    <scope>NUCLEOTIDE SEQUENCE [LARGE SCALE GENOMIC DNA]</scope>
</reference>
<feature type="compositionally biased region" description="Basic and acidic residues" evidence="1">
    <location>
        <begin position="13"/>
        <end position="25"/>
    </location>
</feature>
<keyword evidence="3" id="KW-1185">Reference proteome</keyword>
<feature type="compositionally biased region" description="Polar residues" evidence="1">
    <location>
        <begin position="1"/>
        <end position="12"/>
    </location>
</feature>
<organism evidence="2 3">
    <name type="scientific">Microthlaspi erraticum</name>
    <dbReference type="NCBI Taxonomy" id="1685480"/>
    <lineage>
        <taxon>Eukaryota</taxon>
        <taxon>Viridiplantae</taxon>
        <taxon>Streptophyta</taxon>
        <taxon>Embryophyta</taxon>
        <taxon>Tracheophyta</taxon>
        <taxon>Spermatophyta</taxon>
        <taxon>Magnoliopsida</taxon>
        <taxon>eudicotyledons</taxon>
        <taxon>Gunneridae</taxon>
        <taxon>Pentapetalae</taxon>
        <taxon>rosids</taxon>
        <taxon>malvids</taxon>
        <taxon>Brassicales</taxon>
        <taxon>Brassicaceae</taxon>
        <taxon>Coluteocarpeae</taxon>
        <taxon>Microthlaspi</taxon>
    </lineage>
</organism>
<dbReference type="Proteomes" id="UP000467841">
    <property type="component" value="Unassembled WGS sequence"/>
</dbReference>
<protein>
    <submittedName>
        <fullName evidence="2">Uncharacterized protein</fullName>
    </submittedName>
</protein>